<gene>
    <name evidence="4" type="ORF">DI53_1512</name>
</gene>
<dbReference type="OrthoDB" id="1452822at2"/>
<evidence type="ECO:0000259" key="2">
    <source>
        <dbReference type="Pfam" id="PF04773"/>
    </source>
</evidence>
<dbReference type="STRING" id="1229276.DI53_1512"/>
<dbReference type="InterPro" id="IPR006860">
    <property type="entry name" value="FecR"/>
</dbReference>
<keyword evidence="1" id="KW-0812">Transmembrane</keyword>
<dbReference type="Pfam" id="PF04773">
    <property type="entry name" value="FecR"/>
    <property type="match status" value="1"/>
</dbReference>
<keyword evidence="5" id="KW-1185">Reference proteome</keyword>
<evidence type="ECO:0000256" key="1">
    <source>
        <dbReference type="SAM" id="Phobius"/>
    </source>
</evidence>
<protein>
    <submittedName>
        <fullName evidence="4">Anti-FecI sigma factor, FecR</fullName>
    </submittedName>
</protein>
<sequence length="350" mass="40144">MDKKQRLKKVFGIDQAEKLTPAEKDMLLRSILTDVHNHRRIKRLRWYTAAAAALLIVSFTFYYSNRDHRELDVDLVKIAKTNEAKFADHEQIQIAATDLQTQNFAVESLDIDEHTSHKLYYALPTSDLPSDERVSYATLYIPFGKRQEFQLPDGSTVWLNAGSYLTFDKSMDGTSREVYLNGEGYFDVKHTGTPFIVKTKHANIQVLGTTFNLSAYEDDEHTAVDLLTGKVRFESAKKLFSAITLTPGERVDYNSVRAHINIDKKSAGTDILWTKKQLAFDNVPLAVLMRKLERVYNVEIIAEESLYTSSPSYSGRLNIDVDIISLLKNIYELNDYNFTRHEKEVKITRK</sequence>
<feature type="domain" description="Protein FecR C-terminal" evidence="3">
    <location>
        <begin position="278"/>
        <end position="347"/>
    </location>
</feature>
<dbReference type="PANTHER" id="PTHR30273">
    <property type="entry name" value="PERIPLASMIC SIGNAL SENSOR AND SIGMA FACTOR ACTIVATOR FECR-RELATED"/>
    <property type="match status" value="1"/>
</dbReference>
<dbReference type="PANTHER" id="PTHR30273:SF2">
    <property type="entry name" value="PROTEIN FECR"/>
    <property type="match status" value="1"/>
</dbReference>
<accession>A0A0B8T4D4</accession>
<dbReference type="Gene3D" id="3.55.50.30">
    <property type="match status" value="1"/>
</dbReference>
<dbReference type="Pfam" id="PF16344">
    <property type="entry name" value="FecR_C"/>
    <property type="match status" value="1"/>
</dbReference>
<proteinExistence type="predicted"/>
<keyword evidence="1" id="KW-0472">Membrane</keyword>
<reference evidence="5" key="1">
    <citation type="submission" date="2014-04" db="EMBL/GenBank/DDBJ databases">
        <title>Whole-Genome optical mapping and complete genome sequence of Sphingobacterium deserti sp. nov., a new spaces isolated from desert in the west of China.</title>
        <authorList>
            <person name="Teng C."/>
            <person name="Zhou Z."/>
            <person name="Li X."/>
            <person name="Chen M."/>
            <person name="Lin M."/>
            <person name="Wang L."/>
            <person name="Su S."/>
            <person name="Zhang C."/>
            <person name="Zhang W."/>
        </authorList>
    </citation>
    <scope>NUCLEOTIDE SEQUENCE [LARGE SCALE GENOMIC DNA]</scope>
    <source>
        <strain evidence="5">ACCC05744</strain>
    </source>
</reference>
<dbReference type="RefSeq" id="WP_037497692.1">
    <property type="nucleotide sequence ID" value="NZ_JJMU01000024.1"/>
</dbReference>
<dbReference type="PATRIC" id="fig|1229276.3.peg.1564"/>
<evidence type="ECO:0000313" key="5">
    <source>
        <dbReference type="Proteomes" id="UP000031802"/>
    </source>
</evidence>
<dbReference type="InterPro" id="IPR032508">
    <property type="entry name" value="FecR_C"/>
</dbReference>
<dbReference type="FunFam" id="2.60.120.1440:FF:000001">
    <property type="entry name" value="Putative anti-sigma factor"/>
    <property type="match status" value="1"/>
</dbReference>
<feature type="transmembrane region" description="Helical" evidence="1">
    <location>
        <begin position="46"/>
        <end position="64"/>
    </location>
</feature>
<dbReference type="Gene3D" id="2.60.120.1440">
    <property type="match status" value="1"/>
</dbReference>
<organism evidence="4 5">
    <name type="scientific">Sphingobacterium deserti</name>
    <dbReference type="NCBI Taxonomy" id="1229276"/>
    <lineage>
        <taxon>Bacteria</taxon>
        <taxon>Pseudomonadati</taxon>
        <taxon>Bacteroidota</taxon>
        <taxon>Sphingobacteriia</taxon>
        <taxon>Sphingobacteriales</taxon>
        <taxon>Sphingobacteriaceae</taxon>
        <taxon>Sphingobacterium</taxon>
    </lineage>
</organism>
<feature type="domain" description="FecR protein" evidence="2">
    <location>
        <begin position="143"/>
        <end position="232"/>
    </location>
</feature>
<dbReference type="Proteomes" id="UP000031802">
    <property type="component" value="Unassembled WGS sequence"/>
</dbReference>
<dbReference type="EMBL" id="JJMU01000024">
    <property type="protein sequence ID" value="KGE14483.1"/>
    <property type="molecule type" value="Genomic_DNA"/>
</dbReference>
<dbReference type="InterPro" id="IPR012373">
    <property type="entry name" value="Ferrdict_sens_TM"/>
</dbReference>
<name>A0A0B8T4D4_9SPHI</name>
<evidence type="ECO:0000313" key="4">
    <source>
        <dbReference type="EMBL" id="KGE14483.1"/>
    </source>
</evidence>
<dbReference type="eggNOG" id="COG3712">
    <property type="taxonomic scope" value="Bacteria"/>
</dbReference>
<dbReference type="AlphaFoldDB" id="A0A0B8T4D4"/>
<comment type="caution">
    <text evidence="4">The sequence shown here is derived from an EMBL/GenBank/DDBJ whole genome shotgun (WGS) entry which is preliminary data.</text>
</comment>
<reference evidence="4 5" key="2">
    <citation type="journal article" date="2015" name="PLoS ONE">
        <title>Whole-Genome Optical Mapping and Finished Genome Sequence of Sphingobacterium deserti sp. nov., a New Species Isolated from the Western Desert of China.</title>
        <authorList>
            <person name="Teng C."/>
            <person name="Zhou Z."/>
            <person name="Molnar I."/>
            <person name="Li X."/>
            <person name="Tang R."/>
            <person name="Chen M."/>
            <person name="Wang L."/>
            <person name="Su S."/>
            <person name="Zhang W."/>
            <person name="Lin M."/>
        </authorList>
    </citation>
    <scope>NUCLEOTIDE SEQUENCE [LARGE SCALE GENOMIC DNA]</scope>
    <source>
        <strain evidence="5">ACCC05744</strain>
    </source>
</reference>
<evidence type="ECO:0000259" key="3">
    <source>
        <dbReference type="Pfam" id="PF16344"/>
    </source>
</evidence>
<keyword evidence="1" id="KW-1133">Transmembrane helix</keyword>
<dbReference type="GO" id="GO:0016989">
    <property type="term" value="F:sigma factor antagonist activity"/>
    <property type="evidence" value="ECO:0007669"/>
    <property type="project" value="TreeGrafter"/>
</dbReference>